<dbReference type="InterPro" id="IPR035903">
    <property type="entry name" value="HesB-like_dom_sf"/>
</dbReference>
<evidence type="ECO:0000259" key="2">
    <source>
        <dbReference type="Pfam" id="PF01521"/>
    </source>
</evidence>
<accession>A0A1Y6D3N4</accession>
<feature type="domain" description="Core" evidence="2">
    <location>
        <begin position="1"/>
        <end position="98"/>
    </location>
</feature>
<dbReference type="AlphaFoldDB" id="A0A1Y6D3N4"/>
<dbReference type="PANTHER" id="PTHR10072">
    <property type="entry name" value="IRON-SULFUR CLUSTER ASSEMBLY PROTEIN"/>
    <property type="match status" value="1"/>
</dbReference>
<dbReference type="RefSeq" id="WP_085216586.1">
    <property type="nucleotide sequence ID" value="NZ_FXAM01000003.1"/>
</dbReference>
<dbReference type="InterPro" id="IPR016092">
    <property type="entry name" value="ATAP"/>
</dbReference>
<dbReference type="GO" id="GO:0005829">
    <property type="term" value="C:cytosol"/>
    <property type="evidence" value="ECO:0007669"/>
    <property type="project" value="TreeGrafter"/>
</dbReference>
<name>A0A1Y6D3N4_9GAMM</name>
<dbReference type="Gene3D" id="2.60.300.12">
    <property type="entry name" value="HesB-like domain"/>
    <property type="match status" value="1"/>
</dbReference>
<comment type="similarity">
    <text evidence="1">Belongs to the HesB/IscA family.</text>
</comment>
<dbReference type="GO" id="GO:0051537">
    <property type="term" value="F:2 iron, 2 sulfur cluster binding"/>
    <property type="evidence" value="ECO:0007669"/>
    <property type="project" value="UniProtKB-ARBA"/>
</dbReference>
<reference evidence="3 4" key="1">
    <citation type="submission" date="2016-12" db="EMBL/GenBank/DDBJ databases">
        <authorList>
            <person name="Song W.-J."/>
            <person name="Kurnit D.M."/>
        </authorList>
    </citation>
    <scope>NUCLEOTIDE SEQUENCE [LARGE SCALE GENOMIC DNA]</scope>
    <source>
        <strain evidence="3 4">175</strain>
    </source>
</reference>
<dbReference type="InterPro" id="IPR050322">
    <property type="entry name" value="Fe-S_cluster_asmbl/transfer"/>
</dbReference>
<keyword evidence="4" id="KW-1185">Reference proteome</keyword>
<dbReference type="PANTHER" id="PTHR10072:SF41">
    <property type="entry name" value="IRON-SULFUR CLUSTER ASSEMBLY 1 HOMOLOG, MITOCHONDRIAL"/>
    <property type="match status" value="1"/>
</dbReference>
<sequence>MDITVTASAEKFIKRMVRFGGIPNAGFRMSVSPGGCSGLSAEFSVEAGPKDGDATVTVSGIKFFFPAESRLLLQGYTIDFSETPTSSGFVFTNPNAAGCGSCSSSAPAGAPGTASVSISSIQVKHSH</sequence>
<dbReference type="Proteomes" id="UP000192923">
    <property type="component" value="Unassembled WGS sequence"/>
</dbReference>
<gene>
    <name evidence="3" type="ORF">SAMN02949497_0129</name>
</gene>
<dbReference type="SUPFAM" id="SSF89360">
    <property type="entry name" value="HesB-like domain"/>
    <property type="match status" value="1"/>
</dbReference>
<evidence type="ECO:0000313" key="4">
    <source>
        <dbReference type="Proteomes" id="UP000192923"/>
    </source>
</evidence>
<dbReference type="NCBIfam" id="TIGR00049">
    <property type="entry name" value="iron-sulfur cluster assembly accessory protein"/>
    <property type="match status" value="1"/>
</dbReference>
<dbReference type="OrthoDB" id="9810116at2"/>
<dbReference type="GO" id="GO:0016226">
    <property type="term" value="P:iron-sulfur cluster assembly"/>
    <property type="evidence" value="ECO:0007669"/>
    <property type="project" value="InterPro"/>
</dbReference>
<evidence type="ECO:0000313" key="3">
    <source>
        <dbReference type="EMBL" id="SMF97559.1"/>
    </source>
</evidence>
<dbReference type="STRING" id="1760988.SAMN02949497_0129"/>
<dbReference type="EMBL" id="FXAM01000003">
    <property type="protein sequence ID" value="SMF97559.1"/>
    <property type="molecule type" value="Genomic_DNA"/>
</dbReference>
<dbReference type="InterPro" id="IPR000361">
    <property type="entry name" value="ATAP_core_dom"/>
</dbReference>
<evidence type="ECO:0000256" key="1">
    <source>
        <dbReference type="ARBA" id="ARBA00006718"/>
    </source>
</evidence>
<dbReference type="Pfam" id="PF01521">
    <property type="entry name" value="Fe-S_biosyn"/>
    <property type="match status" value="1"/>
</dbReference>
<organism evidence="3 4">
    <name type="scientific">Methylomagnum ishizawai</name>
    <dbReference type="NCBI Taxonomy" id="1760988"/>
    <lineage>
        <taxon>Bacteria</taxon>
        <taxon>Pseudomonadati</taxon>
        <taxon>Pseudomonadota</taxon>
        <taxon>Gammaproteobacteria</taxon>
        <taxon>Methylococcales</taxon>
        <taxon>Methylococcaceae</taxon>
        <taxon>Methylomagnum</taxon>
    </lineage>
</organism>
<proteinExistence type="inferred from homology"/>
<protein>
    <submittedName>
        <fullName evidence="3">Iron-sulfur cluster assembly accessory protein</fullName>
    </submittedName>
</protein>